<evidence type="ECO:0000256" key="1">
    <source>
        <dbReference type="SAM" id="Coils"/>
    </source>
</evidence>
<gene>
    <name evidence="3" type="ORF">JIN81_02185</name>
</gene>
<dbReference type="PROSITE" id="PS51257">
    <property type="entry name" value="PROKAR_LIPOPROTEIN"/>
    <property type="match status" value="1"/>
</dbReference>
<feature type="compositionally biased region" description="Polar residues" evidence="2">
    <location>
        <begin position="712"/>
        <end position="724"/>
    </location>
</feature>
<feature type="compositionally biased region" description="Pro residues" evidence="2">
    <location>
        <begin position="558"/>
        <end position="568"/>
    </location>
</feature>
<dbReference type="EMBL" id="JAENII010000002">
    <property type="protein sequence ID" value="MBK1825814.1"/>
    <property type="molecule type" value="Genomic_DNA"/>
</dbReference>
<accession>A0A934VD15</accession>
<feature type="region of interest" description="Disordered" evidence="2">
    <location>
        <begin position="450"/>
        <end position="485"/>
    </location>
</feature>
<feature type="compositionally biased region" description="Polar residues" evidence="2">
    <location>
        <begin position="668"/>
        <end position="690"/>
    </location>
</feature>
<feature type="compositionally biased region" description="Basic and acidic residues" evidence="2">
    <location>
        <begin position="528"/>
        <end position="544"/>
    </location>
</feature>
<feature type="compositionally biased region" description="Low complexity" evidence="2">
    <location>
        <begin position="730"/>
        <end position="742"/>
    </location>
</feature>
<organism evidence="3 4">
    <name type="scientific">Haloferula rosea</name>
    <dbReference type="NCBI Taxonomy" id="490093"/>
    <lineage>
        <taxon>Bacteria</taxon>
        <taxon>Pseudomonadati</taxon>
        <taxon>Verrucomicrobiota</taxon>
        <taxon>Verrucomicrobiia</taxon>
        <taxon>Verrucomicrobiales</taxon>
        <taxon>Verrucomicrobiaceae</taxon>
        <taxon>Haloferula</taxon>
    </lineage>
</organism>
<feature type="compositionally biased region" description="Low complexity" evidence="2">
    <location>
        <begin position="619"/>
        <end position="655"/>
    </location>
</feature>
<dbReference type="AlphaFoldDB" id="A0A934VD15"/>
<keyword evidence="4" id="KW-1185">Reference proteome</keyword>
<reference evidence="3" key="1">
    <citation type="submission" date="2021-01" db="EMBL/GenBank/DDBJ databases">
        <title>Modified the classification status of verrucomicrobia.</title>
        <authorList>
            <person name="Feng X."/>
        </authorList>
    </citation>
    <scope>NUCLEOTIDE SEQUENCE</scope>
    <source>
        <strain evidence="3">KCTC 22201</strain>
    </source>
</reference>
<evidence type="ECO:0000256" key="2">
    <source>
        <dbReference type="SAM" id="MobiDB-lite"/>
    </source>
</evidence>
<feature type="compositionally biased region" description="Low complexity" evidence="2">
    <location>
        <begin position="694"/>
        <end position="711"/>
    </location>
</feature>
<evidence type="ECO:0000313" key="3">
    <source>
        <dbReference type="EMBL" id="MBK1825814.1"/>
    </source>
</evidence>
<proteinExistence type="predicted"/>
<evidence type="ECO:0000313" key="4">
    <source>
        <dbReference type="Proteomes" id="UP000658278"/>
    </source>
</evidence>
<feature type="compositionally biased region" description="Low complexity" evidence="2">
    <location>
        <begin position="456"/>
        <end position="467"/>
    </location>
</feature>
<sequence length="750" mass="83692">MMRFPFFLLAPSLLIFSACKREADPDPAVEALRETRRELQVMKRDLERAQDEIEAERKRLEDEKAAVRERLASVSESQMQTYEGQLAREEDLDLRSDESEVREEVLKQWEETLFEREREVAGQEALVDWIPEEPVEFEEPVADYGLFYDELSDYGSWYESADYGYVYQPLIVVQDNSWRPYTCGRWVCTSQGWCWVSDEPFGWACYHYGRWCEIPRRGWCWVPGKKWAPSWCAWREGNGHVGWAPLPPESMAGRGRAWGRGADRELCIPDEAFCFVESRHMADSAWKHCLPRGRNAYLRARTKCCTNLHHRGGRIISGGPKWCLLREAVGRPWPINELAFDPVGGLRSERARHGFSEGRTWNVFNPSVDVPWNLRLGPDRVAGRIEEIPSPLETRSESWLARYRDDRRHESQQADVWQGRDSSELEANRKAVATAQLAYRDRMAGLKESLSKRPRTPVAPRASAPVVVDRRQEPTRPRANVPPALGELLPPGVVALPEEGRSAEESIVARAEPLGTGRRSVPVVGQVDERAPEPTASRGREGRGEVPTGPVATIGRPLPEPQPRPRPVPGSSAPMDGVAEAESVSPPVAPPVAAGNGRSANGQAAVNPRQAQLKEAMVRQQQAMQAAWAAQAQRAAQQQTTTNRRMQQTQNQTRAGIVSPSTPLPRVTPTTRANPSSGRNQSRPPSTAGNRVNPPQAARPVSPAPRAVPSSGNSRARATTTSPAQRGRGSTVSPVSPMSPTTRYSRNRAR</sequence>
<feature type="coiled-coil region" evidence="1">
    <location>
        <begin position="29"/>
        <end position="77"/>
    </location>
</feature>
<dbReference type="Pfam" id="PF20245">
    <property type="entry name" value="DUF6600"/>
    <property type="match status" value="1"/>
</dbReference>
<feature type="region of interest" description="Disordered" evidence="2">
    <location>
        <begin position="528"/>
        <end position="750"/>
    </location>
</feature>
<name>A0A934VD15_9BACT</name>
<feature type="compositionally biased region" description="Low complexity" evidence="2">
    <location>
        <begin position="578"/>
        <end position="594"/>
    </location>
</feature>
<protein>
    <submittedName>
        <fullName evidence="3">Uncharacterized protein</fullName>
    </submittedName>
</protein>
<dbReference type="RefSeq" id="WP_200275867.1">
    <property type="nucleotide sequence ID" value="NZ_JAENII010000002.1"/>
</dbReference>
<dbReference type="Proteomes" id="UP000658278">
    <property type="component" value="Unassembled WGS sequence"/>
</dbReference>
<dbReference type="InterPro" id="IPR046535">
    <property type="entry name" value="DUF6600"/>
</dbReference>
<comment type="caution">
    <text evidence="3">The sequence shown here is derived from an EMBL/GenBank/DDBJ whole genome shotgun (WGS) entry which is preliminary data.</text>
</comment>
<keyword evidence="1" id="KW-0175">Coiled coil</keyword>